<feature type="transmembrane region" description="Helical" evidence="14">
    <location>
        <begin position="217"/>
        <end position="233"/>
    </location>
</feature>
<dbReference type="EC" id="2.5.1.141" evidence="3 14"/>
<dbReference type="GO" id="GO:0008495">
    <property type="term" value="F:protoheme IX farnesyltransferase activity"/>
    <property type="evidence" value="ECO:0007669"/>
    <property type="project" value="UniProtKB-EC"/>
</dbReference>
<dbReference type="InterPro" id="IPR044878">
    <property type="entry name" value="UbiA_sf"/>
</dbReference>
<evidence type="ECO:0000256" key="11">
    <source>
        <dbReference type="ARBA" id="ARBA00040810"/>
    </source>
</evidence>
<evidence type="ECO:0000256" key="4">
    <source>
        <dbReference type="ARBA" id="ARBA00022475"/>
    </source>
</evidence>
<evidence type="ECO:0000256" key="1">
    <source>
        <dbReference type="ARBA" id="ARBA00004651"/>
    </source>
</evidence>
<gene>
    <name evidence="14 15" type="primary">cyoE</name>
    <name evidence="15" type="ORF">MMH89_04480</name>
</gene>
<feature type="transmembrane region" description="Helical" evidence="14">
    <location>
        <begin position="191"/>
        <end position="211"/>
    </location>
</feature>
<dbReference type="RefSeq" id="WP_258568258.1">
    <property type="nucleotide sequence ID" value="NZ_CP092900.1"/>
</dbReference>
<evidence type="ECO:0000256" key="9">
    <source>
        <dbReference type="ARBA" id="ARBA00023136"/>
    </source>
</evidence>
<comment type="subcellular location">
    <subcellularLocation>
        <location evidence="1 14">Cell membrane</location>
        <topology evidence="1 14">Multi-pass membrane protein</topology>
    </subcellularLocation>
</comment>
<name>A0ABY5DKQ4_9GAMM</name>
<dbReference type="HAMAP" id="MF_00154">
    <property type="entry name" value="CyoE_CtaB"/>
    <property type="match status" value="1"/>
</dbReference>
<dbReference type="Pfam" id="PF01040">
    <property type="entry name" value="UbiA"/>
    <property type="match status" value="1"/>
</dbReference>
<organism evidence="15 16">
    <name type="scientific">Candidatus Comchoanobacter bicostacola</name>
    <dbReference type="NCBI Taxonomy" id="2919598"/>
    <lineage>
        <taxon>Bacteria</taxon>
        <taxon>Pseudomonadati</taxon>
        <taxon>Pseudomonadota</taxon>
        <taxon>Gammaproteobacteria</taxon>
        <taxon>Candidatus Comchoanobacterales</taxon>
        <taxon>Candidatus Comchoanobacteraceae</taxon>
        <taxon>Candidatus Comchoanobacter</taxon>
    </lineage>
</organism>
<dbReference type="InterPro" id="IPR000537">
    <property type="entry name" value="UbiA_prenyltransferase"/>
</dbReference>
<dbReference type="PANTHER" id="PTHR43448:SF7">
    <property type="entry name" value="4-HYDROXYBENZOATE SOLANESYLTRANSFERASE"/>
    <property type="match status" value="1"/>
</dbReference>
<comment type="miscellaneous">
    <text evidence="14">Carbon 2 of the heme B porphyrin ring is defined according to the Fischer nomenclature.</text>
</comment>
<dbReference type="Proteomes" id="UP001055955">
    <property type="component" value="Chromosome"/>
</dbReference>
<sequence length="271" mass="30546">MVRLMLLTALTGMSLTPSIYWDPYTIFFGLLGIGLAASSAGMLNQILEVGLDTQMHRTRSRPLVQQKNLHQHAKQLCFFLALSSAIILISFTNLLTVILTSIAMLGYSWFYTQILKPNTSQNIVIGGLFGAMPPLLGWCALEGSISYQPLILVTIIYTWTPPHFWCLALAKLEDYQRNQIPMLPVIYGTPYTQTHIICYSILLILITQLPYLTQMSGVFYAITANLANIYLMRKMIQVRNSKNPKIYLSGFLASNFYLAALFLIIMIDQCL</sequence>
<comment type="similarity">
    <text evidence="14">Belongs to the UbiA prenyltransferase family. Protoheme IX farnesyltransferase subfamily.</text>
</comment>
<evidence type="ECO:0000256" key="10">
    <source>
        <dbReference type="ARBA" id="ARBA00030253"/>
    </source>
</evidence>
<dbReference type="InterPro" id="IPR006369">
    <property type="entry name" value="Protohaem_IX_farnesylTrfase"/>
</dbReference>
<evidence type="ECO:0000256" key="7">
    <source>
        <dbReference type="ARBA" id="ARBA00022989"/>
    </source>
</evidence>
<proteinExistence type="inferred from homology"/>
<reference evidence="15 16" key="1">
    <citation type="journal article" date="2022" name="Nat. Microbiol.">
        <title>The microbiome of a bacterivorous marine choanoflagellate contains a resource-demanding obligate bacterial associate.</title>
        <authorList>
            <person name="Needham D.M."/>
            <person name="Poirier C."/>
            <person name="Bachy C."/>
            <person name="George E.E."/>
            <person name="Wilken S."/>
            <person name="Yung C.C.M."/>
            <person name="Limardo A.J."/>
            <person name="Morando M."/>
            <person name="Sudek L."/>
            <person name="Malmstrom R.R."/>
            <person name="Keeling P.J."/>
            <person name="Santoro A.E."/>
            <person name="Worden A.Z."/>
        </authorList>
    </citation>
    <scope>NUCLEOTIDE SEQUENCE [LARGE SCALE GENOMIC DNA]</scope>
    <source>
        <strain evidence="15 16">Comchoano-1</strain>
    </source>
</reference>
<evidence type="ECO:0000256" key="12">
    <source>
        <dbReference type="ARBA" id="ARBA00042475"/>
    </source>
</evidence>
<comment type="pathway">
    <text evidence="2 14">Porphyrin-containing compound metabolism; heme O biosynthesis; heme O from protoheme: step 1/1.</text>
</comment>
<dbReference type="PANTHER" id="PTHR43448">
    <property type="entry name" value="PROTOHEME IX FARNESYLTRANSFERASE, MITOCHONDRIAL"/>
    <property type="match status" value="1"/>
</dbReference>
<comment type="catalytic activity">
    <reaction evidence="13 14">
        <text>heme b + (2E,6E)-farnesyl diphosphate + H2O = Fe(II)-heme o + diphosphate</text>
        <dbReference type="Rhea" id="RHEA:28070"/>
        <dbReference type="ChEBI" id="CHEBI:15377"/>
        <dbReference type="ChEBI" id="CHEBI:33019"/>
        <dbReference type="ChEBI" id="CHEBI:60344"/>
        <dbReference type="ChEBI" id="CHEBI:60530"/>
        <dbReference type="ChEBI" id="CHEBI:175763"/>
        <dbReference type="EC" id="2.5.1.141"/>
    </reaction>
</comment>
<dbReference type="CDD" id="cd13957">
    <property type="entry name" value="PT_UbiA_Cox10"/>
    <property type="match status" value="1"/>
</dbReference>
<dbReference type="EMBL" id="CP092900">
    <property type="protein sequence ID" value="UTC24474.1"/>
    <property type="molecule type" value="Genomic_DNA"/>
</dbReference>
<feature type="transmembrane region" description="Helical" evidence="14">
    <location>
        <begin position="150"/>
        <end position="170"/>
    </location>
</feature>
<feature type="transmembrane region" description="Helical" evidence="14">
    <location>
        <begin position="77"/>
        <end position="110"/>
    </location>
</feature>
<evidence type="ECO:0000313" key="16">
    <source>
        <dbReference type="Proteomes" id="UP001055955"/>
    </source>
</evidence>
<keyword evidence="5 14" id="KW-0808">Transferase</keyword>
<keyword evidence="8 14" id="KW-0350">Heme biosynthesis</keyword>
<evidence type="ECO:0000256" key="14">
    <source>
        <dbReference type="HAMAP-Rule" id="MF_00154"/>
    </source>
</evidence>
<dbReference type="Gene3D" id="1.10.357.140">
    <property type="entry name" value="UbiA prenyltransferase"/>
    <property type="match status" value="1"/>
</dbReference>
<evidence type="ECO:0000256" key="2">
    <source>
        <dbReference type="ARBA" id="ARBA00004919"/>
    </source>
</evidence>
<evidence type="ECO:0000256" key="3">
    <source>
        <dbReference type="ARBA" id="ARBA00012292"/>
    </source>
</evidence>
<comment type="function">
    <text evidence="14">Converts heme B (protoheme IX) to heme O by substitution of the vinyl group on carbon 2 of heme B porphyrin ring with a hydroxyethyl farnesyl side group.</text>
</comment>
<feature type="transmembrane region" description="Helical" evidence="14">
    <location>
        <begin position="245"/>
        <end position="267"/>
    </location>
</feature>
<protein>
    <recommendedName>
        <fullName evidence="11 14">Protoheme IX farnesyltransferase</fullName>
        <ecNumber evidence="3 14">2.5.1.141</ecNumber>
    </recommendedName>
    <alternativeName>
        <fullName evidence="12 14">Heme B farnesyltransferase</fullName>
    </alternativeName>
    <alternativeName>
        <fullName evidence="10 14">Heme O synthase</fullName>
    </alternativeName>
</protein>
<evidence type="ECO:0000256" key="13">
    <source>
        <dbReference type="ARBA" id="ARBA00047690"/>
    </source>
</evidence>
<evidence type="ECO:0000256" key="5">
    <source>
        <dbReference type="ARBA" id="ARBA00022679"/>
    </source>
</evidence>
<evidence type="ECO:0000256" key="6">
    <source>
        <dbReference type="ARBA" id="ARBA00022692"/>
    </source>
</evidence>
<keyword evidence="6 14" id="KW-0812">Transmembrane</keyword>
<evidence type="ECO:0000313" key="15">
    <source>
        <dbReference type="EMBL" id="UTC24474.1"/>
    </source>
</evidence>
<keyword evidence="4 14" id="KW-1003">Cell membrane</keyword>
<keyword evidence="7 14" id="KW-1133">Transmembrane helix</keyword>
<accession>A0ABY5DKQ4</accession>
<dbReference type="NCBIfam" id="TIGR01473">
    <property type="entry name" value="cyoE_ctaB"/>
    <property type="match status" value="1"/>
</dbReference>
<feature type="transmembrane region" description="Helical" evidence="14">
    <location>
        <begin position="24"/>
        <end position="47"/>
    </location>
</feature>
<evidence type="ECO:0000256" key="8">
    <source>
        <dbReference type="ARBA" id="ARBA00023133"/>
    </source>
</evidence>
<keyword evidence="16" id="KW-1185">Reference proteome</keyword>
<keyword evidence="9 14" id="KW-0472">Membrane</keyword>